<sequence length="196" mass="21917">MAVRLDRGDLIAGLRELVARVEREGLTGVSIEIIGGAALRLAYIERATTVDIDARLAPKEQLAPIIRGIAAERAWPENWLNSDAEQFIPRWGRDVHWRMLWSSDGVTINVASPEALLAMKLHAVQHRGNRDIGDVAKLMTIVGIDSVDSAEDLYSEFYPGDEFTPRTYERVERVFAVGLPERELPPPPPFVRDGQH</sequence>
<dbReference type="RefSeq" id="WP_152583583.1">
    <property type="nucleotide sequence ID" value="NZ_JAVJPO010000010.1"/>
</dbReference>
<evidence type="ECO:0000313" key="2">
    <source>
        <dbReference type="Proteomes" id="UP000818266"/>
    </source>
</evidence>
<reference evidence="1 2" key="2">
    <citation type="submission" date="2020-03" db="EMBL/GenBank/DDBJ databases">
        <title>Chryseoglobus sp. isolated from a deep-sea seamount.</title>
        <authorList>
            <person name="Zhang D.-C."/>
        </authorList>
    </citation>
    <scope>NUCLEOTIDE SEQUENCE [LARGE SCALE GENOMIC DNA]</scope>
    <source>
        <strain evidence="1 2">KN1116</strain>
    </source>
</reference>
<comment type="caution">
    <text evidence="1">The sequence shown here is derived from an EMBL/GenBank/DDBJ whole genome shotgun (WGS) entry which is preliminary data.</text>
</comment>
<gene>
    <name evidence="1" type="ORF">FK219_007575</name>
</gene>
<accession>A0A9E5JLZ7</accession>
<proteinExistence type="predicted"/>
<protein>
    <submittedName>
        <fullName evidence="1">Uncharacterized protein</fullName>
    </submittedName>
</protein>
<organism evidence="1 2">
    <name type="scientific">Microcella pacifica</name>
    <dbReference type="NCBI Taxonomy" id="2591847"/>
    <lineage>
        <taxon>Bacteria</taxon>
        <taxon>Bacillati</taxon>
        <taxon>Actinomycetota</taxon>
        <taxon>Actinomycetes</taxon>
        <taxon>Micrococcales</taxon>
        <taxon>Microbacteriaceae</taxon>
        <taxon>Microcella</taxon>
    </lineage>
</organism>
<dbReference type="Proteomes" id="UP000818266">
    <property type="component" value="Unassembled WGS sequence"/>
</dbReference>
<name>A0A9E5JLZ7_9MICO</name>
<dbReference type="AlphaFoldDB" id="A0A9E5JLZ7"/>
<evidence type="ECO:0000313" key="1">
    <source>
        <dbReference type="EMBL" id="NHF63098.1"/>
    </source>
</evidence>
<reference evidence="1 2" key="1">
    <citation type="submission" date="2019-06" db="EMBL/GenBank/DDBJ databases">
        <authorList>
            <person name="De-Chao Zhang Q."/>
        </authorList>
    </citation>
    <scope>NUCLEOTIDE SEQUENCE [LARGE SCALE GENOMIC DNA]</scope>
    <source>
        <strain evidence="1 2">KN1116</strain>
    </source>
</reference>
<dbReference type="OrthoDB" id="4376297at2"/>
<dbReference type="EMBL" id="VIKT02000010">
    <property type="protein sequence ID" value="NHF63098.1"/>
    <property type="molecule type" value="Genomic_DNA"/>
</dbReference>
<keyword evidence="2" id="KW-1185">Reference proteome</keyword>